<name>A0A9N8HEY7_9STRA</name>
<protein>
    <submittedName>
        <fullName evidence="4">Alpha/beta hydrolase fold</fullName>
    </submittedName>
</protein>
<dbReference type="Proteomes" id="UP001153069">
    <property type="component" value="Unassembled WGS sequence"/>
</dbReference>
<evidence type="ECO:0000256" key="1">
    <source>
        <dbReference type="ARBA" id="ARBA00022801"/>
    </source>
</evidence>
<dbReference type="PANTHER" id="PTHR48081:SF6">
    <property type="entry name" value="PEPTIDASE S9 PROLYL OLIGOPEPTIDASE CATALYTIC DOMAIN-CONTAINING PROTEIN"/>
    <property type="match status" value="1"/>
</dbReference>
<evidence type="ECO:0000259" key="3">
    <source>
        <dbReference type="Pfam" id="PF00326"/>
    </source>
</evidence>
<dbReference type="InterPro" id="IPR001375">
    <property type="entry name" value="Peptidase_S9_cat"/>
</dbReference>
<evidence type="ECO:0000313" key="5">
    <source>
        <dbReference type="Proteomes" id="UP001153069"/>
    </source>
</evidence>
<dbReference type="Pfam" id="PF00326">
    <property type="entry name" value="Peptidase_S9"/>
    <property type="match status" value="1"/>
</dbReference>
<organism evidence="4 5">
    <name type="scientific">Seminavis robusta</name>
    <dbReference type="NCBI Taxonomy" id="568900"/>
    <lineage>
        <taxon>Eukaryota</taxon>
        <taxon>Sar</taxon>
        <taxon>Stramenopiles</taxon>
        <taxon>Ochrophyta</taxon>
        <taxon>Bacillariophyta</taxon>
        <taxon>Bacillariophyceae</taxon>
        <taxon>Bacillariophycidae</taxon>
        <taxon>Naviculales</taxon>
        <taxon>Naviculaceae</taxon>
        <taxon>Seminavis</taxon>
    </lineage>
</organism>
<dbReference type="SUPFAM" id="SSF53474">
    <property type="entry name" value="alpha/beta-Hydrolases"/>
    <property type="match status" value="1"/>
</dbReference>
<dbReference type="EMBL" id="CAICTM010000323">
    <property type="protein sequence ID" value="CAB9507898.1"/>
    <property type="molecule type" value="Genomic_DNA"/>
</dbReference>
<dbReference type="PANTHER" id="PTHR48081">
    <property type="entry name" value="AB HYDROLASE SUPERFAMILY PROTEIN C4A8.06C"/>
    <property type="match status" value="1"/>
</dbReference>
<evidence type="ECO:0000256" key="2">
    <source>
        <dbReference type="SAM" id="SignalP"/>
    </source>
</evidence>
<dbReference type="InterPro" id="IPR029058">
    <property type="entry name" value="AB_hydrolase_fold"/>
</dbReference>
<accession>A0A9N8HEY7</accession>
<keyword evidence="5" id="KW-1185">Reference proteome</keyword>
<sequence length="357" mass="39540">MTAVTTCSMVALLPLSVAVLLLSTCGILPTTAKANEKWENPHPPIPLWPDGRIPGERPGTIGKEQVTCRYRNKPNEPCRDRTITNVTFSTLTPFLVAHSDAAVIIAPGGSYHDLAFDLEGTDIARWLTQSVGISAFVLKYRVPERPWLPFGAAPLMDAQRAMGVVRKMAGTTLLPQLNKSKVGFLGFSAGAHLTGHLNVAWDHRIYQPHDSADQESCRPDFSIMVYPWKSVSQEPVHQPNATALQITNQTPPTLLIQTEDDPVHVENSIYYYLALKQKGAAPSELHVYPRGGHGYGRCSNLMAATKETNSSRIPHTYEVCSWPDRAHAFLKMLGVVPQYGMRLQMMSLRHNDPLQEQ</sequence>
<feature type="signal peptide" evidence="2">
    <location>
        <begin position="1"/>
        <end position="34"/>
    </location>
</feature>
<reference evidence="4" key="1">
    <citation type="submission" date="2020-06" db="EMBL/GenBank/DDBJ databases">
        <authorList>
            <consortium name="Plant Systems Biology data submission"/>
        </authorList>
    </citation>
    <scope>NUCLEOTIDE SEQUENCE</scope>
    <source>
        <strain evidence="4">D6</strain>
    </source>
</reference>
<feature type="chain" id="PRO_5040395921" evidence="2">
    <location>
        <begin position="35"/>
        <end position="357"/>
    </location>
</feature>
<comment type="caution">
    <text evidence="4">The sequence shown here is derived from an EMBL/GenBank/DDBJ whole genome shotgun (WGS) entry which is preliminary data.</text>
</comment>
<feature type="domain" description="Peptidase S9 prolyl oligopeptidase catalytic" evidence="3">
    <location>
        <begin position="240"/>
        <end position="300"/>
    </location>
</feature>
<proteinExistence type="predicted"/>
<keyword evidence="1 4" id="KW-0378">Hydrolase</keyword>
<dbReference type="Gene3D" id="3.40.50.1820">
    <property type="entry name" value="alpha/beta hydrolase"/>
    <property type="match status" value="1"/>
</dbReference>
<dbReference type="GO" id="GO:0008236">
    <property type="term" value="F:serine-type peptidase activity"/>
    <property type="evidence" value="ECO:0007669"/>
    <property type="project" value="InterPro"/>
</dbReference>
<dbReference type="AlphaFoldDB" id="A0A9N8HEY7"/>
<dbReference type="InterPro" id="IPR050300">
    <property type="entry name" value="GDXG_lipolytic_enzyme"/>
</dbReference>
<dbReference type="OrthoDB" id="6499973at2759"/>
<dbReference type="GO" id="GO:0006508">
    <property type="term" value="P:proteolysis"/>
    <property type="evidence" value="ECO:0007669"/>
    <property type="project" value="InterPro"/>
</dbReference>
<evidence type="ECO:0000313" key="4">
    <source>
        <dbReference type="EMBL" id="CAB9507898.1"/>
    </source>
</evidence>
<gene>
    <name evidence="4" type="ORF">SEMRO_324_G117620.1</name>
</gene>
<keyword evidence="2" id="KW-0732">Signal</keyword>